<name>A0A0G2F415_9PEZI</name>
<evidence type="ECO:0000259" key="2">
    <source>
        <dbReference type="Pfam" id="PF07110"/>
    </source>
</evidence>
<reference evidence="3 4" key="1">
    <citation type="submission" date="2015-05" db="EMBL/GenBank/DDBJ databases">
        <title>Distinctive expansion of gene families associated with plant cell wall degradation and secondary metabolism in the genomes of grapevine trunk pathogens.</title>
        <authorList>
            <person name="Lawrence D.P."/>
            <person name="Travadon R."/>
            <person name="Rolshausen P.E."/>
            <person name="Baumgartner K."/>
        </authorList>
    </citation>
    <scope>NUCLEOTIDE SEQUENCE [LARGE SCALE GENOMIC DNA]</scope>
    <source>
        <strain evidence="3">DA912</strain>
    </source>
</reference>
<evidence type="ECO:0000313" key="4">
    <source>
        <dbReference type="Proteomes" id="UP000034680"/>
    </source>
</evidence>
<keyword evidence="4" id="KW-1185">Reference proteome</keyword>
<dbReference type="Proteomes" id="UP000034680">
    <property type="component" value="Unassembled WGS sequence"/>
</dbReference>
<comment type="caution">
    <text evidence="3">The sequence shown here is derived from an EMBL/GenBank/DDBJ whole genome shotgun (WGS) entry which is preliminary data.</text>
</comment>
<accession>A0A0G2F415</accession>
<dbReference type="OrthoDB" id="3183782at2759"/>
<proteinExistence type="inferred from homology"/>
<organism evidence="3 4">
    <name type="scientific">Diaporthe ampelina</name>
    <dbReference type="NCBI Taxonomy" id="1214573"/>
    <lineage>
        <taxon>Eukaryota</taxon>
        <taxon>Fungi</taxon>
        <taxon>Dikarya</taxon>
        <taxon>Ascomycota</taxon>
        <taxon>Pezizomycotina</taxon>
        <taxon>Sordariomycetes</taxon>
        <taxon>Sordariomycetidae</taxon>
        <taxon>Diaporthales</taxon>
        <taxon>Diaporthaceae</taxon>
        <taxon>Diaporthe</taxon>
    </lineage>
</organism>
<reference evidence="3 4" key="2">
    <citation type="submission" date="2015-05" db="EMBL/GenBank/DDBJ databases">
        <authorList>
            <person name="Morales-Cruz A."/>
            <person name="Amrine K.C."/>
            <person name="Cantu D."/>
        </authorList>
    </citation>
    <scope>NUCLEOTIDE SEQUENCE [LARGE SCALE GENOMIC DNA]</scope>
    <source>
        <strain evidence="3">DA912</strain>
    </source>
</reference>
<gene>
    <name evidence="3" type="ORF">UCDDA912_g10573</name>
</gene>
<dbReference type="EMBL" id="LCUC01000744">
    <property type="protein sequence ID" value="KKY29502.1"/>
    <property type="molecule type" value="Genomic_DNA"/>
</dbReference>
<evidence type="ECO:0000256" key="1">
    <source>
        <dbReference type="ARBA" id="ARBA00005986"/>
    </source>
</evidence>
<feature type="domain" description="EthD" evidence="2">
    <location>
        <begin position="24"/>
        <end position="119"/>
    </location>
</feature>
<evidence type="ECO:0000313" key="3">
    <source>
        <dbReference type="EMBL" id="KKY29502.1"/>
    </source>
</evidence>
<comment type="similarity">
    <text evidence="1">Belongs to the tpcK family.</text>
</comment>
<dbReference type="STRING" id="1214573.A0A0G2F415"/>
<dbReference type="Pfam" id="PF07110">
    <property type="entry name" value="EthD"/>
    <property type="match status" value="1"/>
</dbReference>
<protein>
    <recommendedName>
        <fullName evidence="2">EthD domain-containing protein</fullName>
    </recommendedName>
</protein>
<dbReference type="Gene3D" id="3.30.70.100">
    <property type="match status" value="1"/>
</dbReference>
<dbReference type="InterPro" id="IPR011008">
    <property type="entry name" value="Dimeric_a/b-barrel"/>
</dbReference>
<dbReference type="InterPro" id="IPR009799">
    <property type="entry name" value="EthD_dom"/>
</dbReference>
<dbReference type="SUPFAM" id="SSF54909">
    <property type="entry name" value="Dimeric alpha+beta barrel"/>
    <property type="match status" value="1"/>
</dbReference>
<sequence>MAAPKDPIQEKRLLRLTIAHYRQQDVSERDFHRWVTEGHAALSAKLHARNGVEGFSVFFNPKSFRDFTAQLNMQRGSPWVVRDYDVHVEYLFRDMSTLYKGLQDPEFQVLVAQEGPWVSPIHAEVSLGWVETYISEGQVVNIGADGKPSYPGFEELSVPPAV</sequence>
<dbReference type="GO" id="GO:0016491">
    <property type="term" value="F:oxidoreductase activity"/>
    <property type="evidence" value="ECO:0007669"/>
    <property type="project" value="InterPro"/>
</dbReference>
<dbReference type="AlphaFoldDB" id="A0A0G2F415"/>